<dbReference type="RefSeq" id="WP_085465765.1">
    <property type="nucleotide sequence ID" value="NZ_FXBL01000004.1"/>
</dbReference>
<gene>
    <name evidence="1" type="ORF">SAMN02982922_4029</name>
</gene>
<accession>A0A1X7PH15</accession>
<dbReference type="OrthoDB" id="7353682at2"/>
<reference evidence="1 2" key="1">
    <citation type="submission" date="2017-04" db="EMBL/GenBank/DDBJ databases">
        <authorList>
            <person name="Afonso C.L."/>
            <person name="Miller P.J."/>
            <person name="Scott M.A."/>
            <person name="Spackman E."/>
            <person name="Goraichik I."/>
            <person name="Dimitrov K.M."/>
            <person name="Suarez D.L."/>
            <person name="Swayne D.E."/>
        </authorList>
    </citation>
    <scope>NUCLEOTIDE SEQUENCE [LARGE SCALE GENOMIC DNA]</scope>
    <source>
        <strain evidence="1 2">B5P</strain>
    </source>
</reference>
<dbReference type="Proteomes" id="UP000193083">
    <property type="component" value="Unassembled WGS sequence"/>
</dbReference>
<dbReference type="Gene3D" id="3.40.190.10">
    <property type="entry name" value="Periplasmic binding protein-like II"/>
    <property type="match status" value="1"/>
</dbReference>
<sequence>MTSFIAALPMYDWPERREEVDAEWAVIRDRLRAAGVEAPERLVRRNADLPAVQGGIRDAEGRVVAPDPATLPPEGLDLPTLWRHPALLLAQTCWGPMKETGLAAQVTVVGQSDYSGIAGGEGQFYSSAIVMRRGNMSHSGRPEGDAEAPADGEASLPLDLLQRARLAFNEPHSMSGRLALKADLEAAGAGFSIFSNLLETGSHRLSIRAVAEGRADAAAIDCRSWSLARLHEPAATALRVAGWTKRRLGLPLISAPGFSALHGALRNALGG</sequence>
<organism evidence="1 2">
    <name type="scientific">Mesorhizobium australicum</name>
    <dbReference type="NCBI Taxonomy" id="536018"/>
    <lineage>
        <taxon>Bacteria</taxon>
        <taxon>Pseudomonadati</taxon>
        <taxon>Pseudomonadota</taxon>
        <taxon>Alphaproteobacteria</taxon>
        <taxon>Hyphomicrobiales</taxon>
        <taxon>Phyllobacteriaceae</taxon>
        <taxon>Mesorhizobium</taxon>
    </lineage>
</organism>
<name>A0A1X7PH15_9HYPH</name>
<proteinExistence type="predicted"/>
<protein>
    <submittedName>
        <fullName evidence="1">ABC-type phosphate/phosphonate transport system, substrate-binding protein</fullName>
    </submittedName>
</protein>
<dbReference type="AlphaFoldDB" id="A0A1X7PH15"/>
<dbReference type="EMBL" id="FXBL01000004">
    <property type="protein sequence ID" value="SMH49840.1"/>
    <property type="molecule type" value="Genomic_DNA"/>
</dbReference>
<evidence type="ECO:0000313" key="1">
    <source>
        <dbReference type="EMBL" id="SMH49840.1"/>
    </source>
</evidence>
<keyword evidence="2" id="KW-1185">Reference proteome</keyword>
<evidence type="ECO:0000313" key="2">
    <source>
        <dbReference type="Proteomes" id="UP000193083"/>
    </source>
</evidence>
<dbReference type="Pfam" id="PF12974">
    <property type="entry name" value="Phosphonate-bd"/>
    <property type="match status" value="1"/>
</dbReference>